<dbReference type="AlphaFoldDB" id="A0A9X0A077"/>
<dbReference type="EMBL" id="MU825437">
    <property type="protein sequence ID" value="KAJ7389244.1"/>
    <property type="molecule type" value="Genomic_DNA"/>
</dbReference>
<gene>
    <name evidence="2" type="ORF">OS493_032712</name>
</gene>
<dbReference type="Proteomes" id="UP001163046">
    <property type="component" value="Unassembled WGS sequence"/>
</dbReference>
<feature type="compositionally biased region" description="Basic and acidic residues" evidence="1">
    <location>
        <begin position="28"/>
        <end position="43"/>
    </location>
</feature>
<sequence length="112" mass="13017">MGELRNFRLSILENACYERQGLAPRVETVTRESRSSTTDDNRLRTFPVSVGSGEGDSSEYSHKKIDSHNYSNYNHNYNNYTPSNNYQDNASRTTTRMIITLMIQRQSKFLLR</sequence>
<protein>
    <submittedName>
        <fullName evidence="2">Uncharacterized protein</fullName>
    </submittedName>
</protein>
<reference evidence="2" key="1">
    <citation type="submission" date="2023-01" db="EMBL/GenBank/DDBJ databases">
        <title>Genome assembly of the deep-sea coral Lophelia pertusa.</title>
        <authorList>
            <person name="Herrera S."/>
            <person name="Cordes E."/>
        </authorList>
    </citation>
    <scope>NUCLEOTIDE SEQUENCE</scope>
    <source>
        <strain evidence="2">USNM1676648</strain>
        <tissue evidence="2">Polyp</tissue>
    </source>
</reference>
<feature type="region of interest" description="Disordered" evidence="1">
    <location>
        <begin position="28"/>
        <end position="62"/>
    </location>
</feature>
<evidence type="ECO:0000256" key="1">
    <source>
        <dbReference type="SAM" id="MobiDB-lite"/>
    </source>
</evidence>
<name>A0A9X0A077_9CNID</name>
<comment type="caution">
    <text evidence="2">The sequence shown here is derived from an EMBL/GenBank/DDBJ whole genome shotgun (WGS) entry which is preliminary data.</text>
</comment>
<evidence type="ECO:0000313" key="2">
    <source>
        <dbReference type="EMBL" id="KAJ7389244.1"/>
    </source>
</evidence>
<accession>A0A9X0A077</accession>
<organism evidence="2 3">
    <name type="scientific">Desmophyllum pertusum</name>
    <dbReference type="NCBI Taxonomy" id="174260"/>
    <lineage>
        <taxon>Eukaryota</taxon>
        <taxon>Metazoa</taxon>
        <taxon>Cnidaria</taxon>
        <taxon>Anthozoa</taxon>
        <taxon>Hexacorallia</taxon>
        <taxon>Scleractinia</taxon>
        <taxon>Caryophylliina</taxon>
        <taxon>Caryophylliidae</taxon>
        <taxon>Desmophyllum</taxon>
    </lineage>
</organism>
<evidence type="ECO:0000313" key="3">
    <source>
        <dbReference type="Proteomes" id="UP001163046"/>
    </source>
</evidence>
<keyword evidence="3" id="KW-1185">Reference proteome</keyword>
<proteinExistence type="predicted"/>